<reference evidence="1 2" key="1">
    <citation type="journal article" date="2019" name="Commun. Biol.">
        <title>The bagworm genome reveals a unique fibroin gene that provides high tensile strength.</title>
        <authorList>
            <person name="Kono N."/>
            <person name="Nakamura H."/>
            <person name="Ohtoshi R."/>
            <person name="Tomita M."/>
            <person name="Numata K."/>
            <person name="Arakawa K."/>
        </authorList>
    </citation>
    <scope>NUCLEOTIDE SEQUENCE [LARGE SCALE GENOMIC DNA]</scope>
</reference>
<evidence type="ECO:0000313" key="2">
    <source>
        <dbReference type="Proteomes" id="UP000299102"/>
    </source>
</evidence>
<accession>A0A4C1YL57</accession>
<organism evidence="1 2">
    <name type="scientific">Eumeta variegata</name>
    <name type="common">Bagworm moth</name>
    <name type="synonym">Eumeta japonica</name>
    <dbReference type="NCBI Taxonomy" id="151549"/>
    <lineage>
        <taxon>Eukaryota</taxon>
        <taxon>Metazoa</taxon>
        <taxon>Ecdysozoa</taxon>
        <taxon>Arthropoda</taxon>
        <taxon>Hexapoda</taxon>
        <taxon>Insecta</taxon>
        <taxon>Pterygota</taxon>
        <taxon>Neoptera</taxon>
        <taxon>Endopterygota</taxon>
        <taxon>Lepidoptera</taxon>
        <taxon>Glossata</taxon>
        <taxon>Ditrysia</taxon>
        <taxon>Tineoidea</taxon>
        <taxon>Psychidae</taxon>
        <taxon>Oiketicinae</taxon>
        <taxon>Eumeta</taxon>
    </lineage>
</organism>
<dbReference type="Proteomes" id="UP000299102">
    <property type="component" value="Unassembled WGS sequence"/>
</dbReference>
<proteinExistence type="predicted"/>
<evidence type="ECO:0000313" key="1">
    <source>
        <dbReference type="EMBL" id="GBP75810.1"/>
    </source>
</evidence>
<keyword evidence="2" id="KW-1185">Reference proteome</keyword>
<sequence length="93" mass="10239">MQLHGAFSLSYPSAALSLQSTVVYSIRVSISEVKLCTSVLLTPCVQRYYFDDLSWRGAAPQNNQPISKTKKGPLSAPYACARSVIDRLHKLHG</sequence>
<name>A0A4C1YL57_EUMVA</name>
<gene>
    <name evidence="1" type="ORF">EVAR_15059_1</name>
</gene>
<dbReference type="EMBL" id="BGZK01001263">
    <property type="protein sequence ID" value="GBP75810.1"/>
    <property type="molecule type" value="Genomic_DNA"/>
</dbReference>
<protein>
    <submittedName>
        <fullName evidence="1">Uncharacterized protein</fullName>
    </submittedName>
</protein>
<dbReference type="AlphaFoldDB" id="A0A4C1YL57"/>
<comment type="caution">
    <text evidence="1">The sequence shown here is derived from an EMBL/GenBank/DDBJ whole genome shotgun (WGS) entry which is preliminary data.</text>
</comment>